<proteinExistence type="predicted"/>
<keyword evidence="2" id="KW-0614">Plasmid</keyword>
<evidence type="ECO:0000259" key="1">
    <source>
        <dbReference type="Pfam" id="PF13614"/>
    </source>
</evidence>
<dbReference type="KEGG" id="app:CAP2UW1_4615"/>
<dbReference type="HOGENOM" id="CLU_037612_1_1_4"/>
<organism evidence="2">
    <name type="scientific">Accumulibacter regalis</name>
    <dbReference type="NCBI Taxonomy" id="522306"/>
    <lineage>
        <taxon>Bacteria</taxon>
        <taxon>Pseudomonadati</taxon>
        <taxon>Pseudomonadota</taxon>
        <taxon>Betaproteobacteria</taxon>
        <taxon>Candidatus Accumulibacter</taxon>
    </lineage>
</organism>
<dbReference type="CDD" id="cd02042">
    <property type="entry name" value="ParAB_family"/>
    <property type="match status" value="1"/>
</dbReference>
<dbReference type="PANTHER" id="PTHR13696">
    <property type="entry name" value="P-LOOP CONTAINING NUCLEOSIDE TRIPHOSPHATE HYDROLASE"/>
    <property type="match status" value="1"/>
</dbReference>
<evidence type="ECO:0000313" key="2">
    <source>
        <dbReference type="EMBL" id="ACV37747.1"/>
    </source>
</evidence>
<feature type="domain" description="AAA" evidence="1">
    <location>
        <begin position="1"/>
        <end position="178"/>
    </location>
</feature>
<sequence length="260" mass="28302">MKTLVVANQKGGVGKTSTLVHLAFDFLERGLKVVVIDLDTQANASYTLQSFRSNLVASELFAAVPSSAWPQTATDFTDPNTQRMTLIGSDIGLANLEKKMSLAEAGANFREAIKTVEGQGFDVCLIDTAPSLGVTMAAALLAADYVLSPIELEAYSIQGIKQMVTTIAHLRKANHKLKFLGMVPSKVDARNPRHARHLEELERAYPQLMIPTGVGLRSSIADALASRVPVWKIRKTAARKATQEIRALAAHVFEKMEMTQ</sequence>
<dbReference type="AlphaFoldDB" id="C7RVT7"/>
<name>C7RVT7_ACCRE</name>
<dbReference type="Pfam" id="PF13614">
    <property type="entry name" value="AAA_31"/>
    <property type="match status" value="1"/>
</dbReference>
<dbReference type="InterPro" id="IPR025669">
    <property type="entry name" value="AAA_dom"/>
</dbReference>
<dbReference type="PIRSF" id="PIRSF009320">
    <property type="entry name" value="Nuc_binding_HP_1000"/>
    <property type="match status" value="1"/>
</dbReference>
<dbReference type="EMBL" id="CP001716">
    <property type="protein sequence ID" value="ACV37747.1"/>
    <property type="molecule type" value="Genomic_DNA"/>
</dbReference>
<dbReference type="SUPFAM" id="SSF52540">
    <property type="entry name" value="P-loop containing nucleoside triphosphate hydrolases"/>
    <property type="match status" value="1"/>
</dbReference>
<reference evidence="2" key="2">
    <citation type="submission" date="2009-09" db="EMBL/GenBank/DDBJ databases">
        <title>Complete sequence of plasmid1 of Candidatus Accumulibacter phosphatis clade IIA str. UW-1.</title>
        <authorList>
            <consortium name="US DOE Joint Genome Institute"/>
            <person name="Martin H.G."/>
            <person name="Ivanova N."/>
            <person name="Kunin V."/>
            <person name="Warnecke F."/>
            <person name="Barry K."/>
            <person name="He S."/>
            <person name="Salamov A."/>
            <person name="Szeto E."/>
            <person name="Dalin E."/>
            <person name="Pangilinan J.L."/>
            <person name="Lapidus A."/>
            <person name="Lowry S."/>
            <person name="Kyrpides N.C."/>
            <person name="McMahon K.D."/>
            <person name="Hugenholtz P."/>
        </authorList>
    </citation>
    <scope>NUCLEOTIDE SEQUENCE [LARGE SCALE GENOMIC DNA]</scope>
    <source>
        <strain evidence="2">UW-1</strain>
        <plasmid evidence="2">pAph01</plasmid>
        <plasmid>UW-1</plasmid>
    </source>
</reference>
<accession>C7RVT7</accession>
<dbReference type="Gene3D" id="3.40.50.300">
    <property type="entry name" value="P-loop containing nucleotide triphosphate hydrolases"/>
    <property type="match status" value="1"/>
</dbReference>
<dbReference type="InterPro" id="IPR027417">
    <property type="entry name" value="P-loop_NTPase"/>
</dbReference>
<dbReference type="OrthoDB" id="9785810at2"/>
<dbReference type="InterPro" id="IPR050678">
    <property type="entry name" value="DNA_Partitioning_ATPase"/>
</dbReference>
<gene>
    <name evidence="2" type="ordered locus">CAP2UW1_4615</name>
</gene>
<protein>
    <recommendedName>
        <fullName evidence="1">AAA domain-containing protein</fullName>
    </recommendedName>
</protein>
<dbReference type="PANTHER" id="PTHR13696:SF99">
    <property type="entry name" value="COBYRINIC ACID AC-DIAMIDE SYNTHASE"/>
    <property type="match status" value="1"/>
</dbReference>
<geneLocation type="plasmid" evidence="2">
    <name>pAph01</name>
</geneLocation>
<reference evidence="2" key="1">
    <citation type="submission" date="2009-08" db="EMBL/GenBank/DDBJ databases">
        <authorList>
            <consortium name="US DOE Joint Genome Institute"/>
            <person name="Lucas S."/>
            <person name="Copeland A."/>
            <person name="Lapidus A."/>
            <person name="Glavina del Rio T."/>
            <person name="Dalin E."/>
            <person name="Tice H."/>
            <person name="Bruce D."/>
            <person name="Barry K."/>
            <person name="Pitluck S."/>
            <person name="Lowry S."/>
            <person name="Larimer F."/>
            <person name="Land M."/>
            <person name="Hauser L."/>
            <person name="Kyrpides N."/>
            <person name="Ivanova N."/>
            <person name="McMahon K.D."/>
            <person name="Hugenholtz P."/>
        </authorList>
    </citation>
    <scope>NUCLEOTIDE SEQUENCE</scope>
    <source>
        <strain evidence="2">UW-1</strain>
        <plasmid evidence="2">pAph01</plasmid>
    </source>
</reference>